<evidence type="ECO:0000313" key="2">
    <source>
        <dbReference type="EMBL" id="KAA6388115.1"/>
    </source>
</evidence>
<evidence type="ECO:0000256" key="1">
    <source>
        <dbReference type="SAM" id="Phobius"/>
    </source>
</evidence>
<comment type="caution">
    <text evidence="2">The sequence shown here is derived from an EMBL/GenBank/DDBJ whole genome shotgun (WGS) entry which is preliminary data.</text>
</comment>
<dbReference type="EMBL" id="SNRW01004113">
    <property type="protein sequence ID" value="KAA6388115.1"/>
    <property type="molecule type" value="Genomic_DNA"/>
</dbReference>
<reference evidence="2 3" key="1">
    <citation type="submission" date="2019-03" db="EMBL/GenBank/DDBJ databases">
        <title>Single cell metagenomics reveals metabolic interactions within the superorganism composed of flagellate Streblomastix strix and complex community of Bacteroidetes bacteria on its surface.</title>
        <authorList>
            <person name="Treitli S.C."/>
            <person name="Kolisko M."/>
            <person name="Husnik F."/>
            <person name="Keeling P."/>
            <person name="Hampl V."/>
        </authorList>
    </citation>
    <scope>NUCLEOTIDE SEQUENCE [LARGE SCALE GENOMIC DNA]</scope>
    <source>
        <strain evidence="2">ST1C</strain>
    </source>
</reference>
<sequence length="287" mass="32587">MLNRKYYQIIQHQDLKLQILNVSIHATVRGVAKDFDAVLPLHVLSPLMHAKLAPYNPILALERFDSHKKFIVNALLPVYSFMNLMIKKCIFCVGCVLRAGRASASVTVVSQSHTNTLNSFALASLSTIRELLGVLLRSALSRRQLIRKKIQNLQTHKIIMFLIYWSLVALCLLSYTRALEQNIVSIDRERAVKQNSFGTNAEPVSLAQSIIPAIVSGEKIINLEQGNYTLSFAEIEDYISKIYFPITIHGDYDVRVQILDLPTILQSVNFYFDSLELDLGSIYLYLW</sequence>
<name>A0A5J4VZV9_9EUKA</name>
<proteinExistence type="predicted"/>
<keyword evidence="1" id="KW-1133">Transmembrane helix</keyword>
<feature type="non-terminal residue" evidence="2">
    <location>
        <position position="287"/>
    </location>
</feature>
<evidence type="ECO:0000313" key="3">
    <source>
        <dbReference type="Proteomes" id="UP000324800"/>
    </source>
</evidence>
<keyword evidence="1" id="KW-0812">Transmembrane</keyword>
<gene>
    <name evidence="2" type="ORF">EZS28_016362</name>
</gene>
<protein>
    <submittedName>
        <fullName evidence="2">Uncharacterized protein</fullName>
    </submittedName>
</protein>
<accession>A0A5J4VZV9</accession>
<dbReference type="AlphaFoldDB" id="A0A5J4VZV9"/>
<dbReference type="Proteomes" id="UP000324800">
    <property type="component" value="Unassembled WGS sequence"/>
</dbReference>
<feature type="transmembrane region" description="Helical" evidence="1">
    <location>
        <begin position="158"/>
        <end position="176"/>
    </location>
</feature>
<organism evidence="2 3">
    <name type="scientific">Streblomastix strix</name>
    <dbReference type="NCBI Taxonomy" id="222440"/>
    <lineage>
        <taxon>Eukaryota</taxon>
        <taxon>Metamonada</taxon>
        <taxon>Preaxostyla</taxon>
        <taxon>Oxymonadida</taxon>
        <taxon>Streblomastigidae</taxon>
        <taxon>Streblomastix</taxon>
    </lineage>
</organism>
<keyword evidence="1" id="KW-0472">Membrane</keyword>